<evidence type="ECO:0000313" key="13">
    <source>
        <dbReference type="Proteomes" id="UP000501727"/>
    </source>
</evidence>
<comment type="subcellular location">
    <subcellularLocation>
        <location evidence="1">Cell membrane</location>
        <topology evidence="1">Multi-pass membrane protein</topology>
    </subcellularLocation>
</comment>
<evidence type="ECO:0000256" key="4">
    <source>
        <dbReference type="ARBA" id="ARBA00022448"/>
    </source>
</evidence>
<keyword evidence="7 11" id="KW-1133">Transmembrane helix</keyword>
<dbReference type="Pfam" id="PF01554">
    <property type="entry name" value="MatE"/>
    <property type="match status" value="2"/>
</dbReference>
<feature type="transmembrane region" description="Helical" evidence="11">
    <location>
        <begin position="178"/>
        <end position="200"/>
    </location>
</feature>
<feature type="transmembrane region" description="Helical" evidence="11">
    <location>
        <begin position="212"/>
        <end position="236"/>
    </location>
</feature>
<dbReference type="RefSeq" id="WP_231699586.1">
    <property type="nucleotide sequence ID" value="NZ_AP022829.1"/>
</dbReference>
<feature type="region of interest" description="Disordered" evidence="10">
    <location>
        <begin position="1"/>
        <end position="42"/>
    </location>
</feature>
<dbReference type="EMBL" id="AP022829">
    <property type="protein sequence ID" value="BCA88108.1"/>
    <property type="molecule type" value="Genomic_DNA"/>
</dbReference>
<evidence type="ECO:0000256" key="3">
    <source>
        <dbReference type="ARBA" id="ARBA00022106"/>
    </source>
</evidence>
<dbReference type="InterPro" id="IPR045070">
    <property type="entry name" value="MATE_MepA-like"/>
</dbReference>
<proteinExistence type="inferred from homology"/>
<evidence type="ECO:0000256" key="1">
    <source>
        <dbReference type="ARBA" id="ARBA00004651"/>
    </source>
</evidence>
<evidence type="ECO:0000256" key="2">
    <source>
        <dbReference type="ARBA" id="ARBA00008417"/>
    </source>
</evidence>
<evidence type="ECO:0000256" key="7">
    <source>
        <dbReference type="ARBA" id="ARBA00022989"/>
    </source>
</evidence>
<evidence type="ECO:0000313" key="12">
    <source>
        <dbReference type="EMBL" id="BCA88108.1"/>
    </source>
</evidence>
<dbReference type="InterPro" id="IPR002528">
    <property type="entry name" value="MATE_fam"/>
</dbReference>
<feature type="transmembrane region" description="Helical" evidence="11">
    <location>
        <begin position="444"/>
        <end position="465"/>
    </location>
</feature>
<sequence length="512" mass="54622">MSDEKKLDGELKEGAAAQGERELGVDAQAAGDPRGGRLRASSAGDDKVLRMGTASIPRLITEFAIPSVVGMLINGSYAIIDSVFLGHVVGEIGLSAMTVANPIMIVFMAIAMLIGNGGNALAALRLGEGKRDDAERALGNVVSLSLVAAVIVLVIGWNPALVSWVLDLASATPEVRPYAQTFIQILCAGFILQCIGLGVNNFIRTCGAPNRALGTMVIGLVGSVAFNALFVLALGWGVMGSALATVLGWACSCLAVLQYFCLRSDVPMRLRLPAMRLSFSMDRTILAFGLPSFCVQAGMAIVNFVINFQLVKYGALTPIGADDALAAIGVVQRIGQFSVMPLIGIAIALQPLLGFNYGAHNVNRVRKTLWYGIGAASSISVLMFIIVEVFAVPIAHAFGISHDGLVDFTAFAIRVQFLMLPFVGFQIVSSNYFQATGQPAKSVFLTLTRQILFLVPLLYLMPVVLPQLFPQFTGLDALYFAAPVADFLSIFTTAIFVAWEMVRLRKLAAMYD</sequence>
<feature type="transmembrane region" description="Helical" evidence="11">
    <location>
        <begin position="137"/>
        <end position="158"/>
    </location>
</feature>
<dbReference type="PANTHER" id="PTHR43823:SF3">
    <property type="entry name" value="MULTIDRUG EXPORT PROTEIN MEPA"/>
    <property type="match status" value="1"/>
</dbReference>
<feature type="transmembrane region" description="Helical" evidence="11">
    <location>
        <begin position="339"/>
        <end position="357"/>
    </location>
</feature>
<dbReference type="CDD" id="cd13143">
    <property type="entry name" value="MATE_MepA_like"/>
    <property type="match status" value="1"/>
</dbReference>
<dbReference type="GO" id="GO:0005886">
    <property type="term" value="C:plasma membrane"/>
    <property type="evidence" value="ECO:0007669"/>
    <property type="project" value="UniProtKB-SubCell"/>
</dbReference>
<evidence type="ECO:0000256" key="10">
    <source>
        <dbReference type="SAM" id="MobiDB-lite"/>
    </source>
</evidence>
<feature type="transmembrane region" description="Helical" evidence="11">
    <location>
        <begin position="242"/>
        <end position="262"/>
    </location>
</feature>
<feature type="transmembrane region" description="Helical" evidence="11">
    <location>
        <begin position="59"/>
        <end position="80"/>
    </location>
</feature>
<dbReference type="AlphaFoldDB" id="A0A6F8SIL5"/>
<accession>A0A6F8SIL5</accession>
<reference evidence="13" key="1">
    <citation type="journal article" date="2020" name="Microbiol. Resour. Announc.">
        <title>Complete Genome Sequence of Adlercreutzia sp. Strain 8CFCBH1, a Potent Producer of Equol, Isolated from Healthy Japanese Feces.</title>
        <authorList>
            <person name="Ogata Y."/>
            <person name="Sakamoto M."/>
            <person name="Ohkuma M."/>
            <person name="Hattori M."/>
            <person name="Suda W."/>
        </authorList>
    </citation>
    <scope>NUCLEOTIDE SEQUENCE [LARGE SCALE GENOMIC DNA]</scope>
    <source>
        <strain evidence="13">8CFCBH1</strain>
    </source>
</reference>
<dbReference type="Proteomes" id="UP000501727">
    <property type="component" value="Chromosome"/>
</dbReference>
<keyword evidence="8 11" id="KW-0472">Membrane</keyword>
<keyword evidence="5" id="KW-1003">Cell membrane</keyword>
<feature type="transmembrane region" description="Helical" evidence="11">
    <location>
        <begin position="369"/>
        <end position="391"/>
    </location>
</feature>
<feature type="compositionally biased region" description="Basic and acidic residues" evidence="10">
    <location>
        <begin position="1"/>
        <end position="24"/>
    </location>
</feature>
<evidence type="ECO:0000256" key="9">
    <source>
        <dbReference type="ARBA" id="ARBA00023251"/>
    </source>
</evidence>
<dbReference type="InterPro" id="IPR051327">
    <property type="entry name" value="MATE_MepA_subfamily"/>
</dbReference>
<dbReference type="InterPro" id="IPR048279">
    <property type="entry name" value="MdtK-like"/>
</dbReference>
<feature type="transmembrane region" description="Helical" evidence="11">
    <location>
        <begin position="477"/>
        <end position="499"/>
    </location>
</feature>
<keyword evidence="6 11" id="KW-0812">Transmembrane</keyword>
<name>A0A6F8SIL5_9ACTN</name>
<feature type="transmembrane region" description="Helical" evidence="11">
    <location>
        <begin position="411"/>
        <end position="432"/>
    </location>
</feature>
<evidence type="ECO:0000256" key="6">
    <source>
        <dbReference type="ARBA" id="ARBA00022692"/>
    </source>
</evidence>
<organism evidence="12 13">
    <name type="scientific">Adlercreutzia hattorii</name>
    <dbReference type="NCBI Taxonomy" id="2707299"/>
    <lineage>
        <taxon>Bacteria</taxon>
        <taxon>Bacillati</taxon>
        <taxon>Actinomycetota</taxon>
        <taxon>Coriobacteriia</taxon>
        <taxon>Eggerthellales</taxon>
        <taxon>Eggerthellaceae</taxon>
        <taxon>Adlercreutzia</taxon>
    </lineage>
</organism>
<gene>
    <name evidence="12" type="ORF">ADCFC_06060</name>
</gene>
<dbReference type="GO" id="GO:0015297">
    <property type="term" value="F:antiporter activity"/>
    <property type="evidence" value="ECO:0007669"/>
    <property type="project" value="InterPro"/>
</dbReference>
<protein>
    <recommendedName>
        <fullName evidence="3">Multidrug export protein MepA</fullName>
    </recommendedName>
</protein>
<dbReference type="PANTHER" id="PTHR43823">
    <property type="entry name" value="SPORULATION PROTEIN YKVU"/>
    <property type="match status" value="1"/>
</dbReference>
<keyword evidence="9" id="KW-0046">Antibiotic resistance</keyword>
<evidence type="ECO:0000256" key="11">
    <source>
        <dbReference type="SAM" id="Phobius"/>
    </source>
</evidence>
<feature type="transmembrane region" description="Helical" evidence="11">
    <location>
        <begin position="283"/>
        <end position="306"/>
    </location>
</feature>
<feature type="transmembrane region" description="Helical" evidence="11">
    <location>
        <begin position="92"/>
        <end position="116"/>
    </location>
</feature>
<dbReference type="GO" id="GO:0042910">
    <property type="term" value="F:xenobiotic transmembrane transporter activity"/>
    <property type="evidence" value="ECO:0007669"/>
    <property type="project" value="InterPro"/>
</dbReference>
<dbReference type="PIRSF" id="PIRSF006603">
    <property type="entry name" value="DinF"/>
    <property type="match status" value="1"/>
</dbReference>
<dbReference type="GO" id="GO:0046677">
    <property type="term" value="P:response to antibiotic"/>
    <property type="evidence" value="ECO:0007669"/>
    <property type="project" value="UniProtKB-KW"/>
</dbReference>
<comment type="similarity">
    <text evidence="2">Belongs to the multi antimicrobial extrusion (MATE) (TC 2.A.66.1) family. MepA subfamily.</text>
</comment>
<evidence type="ECO:0000256" key="8">
    <source>
        <dbReference type="ARBA" id="ARBA00023136"/>
    </source>
</evidence>
<dbReference type="KEGG" id="ahat:ADCFC_07270"/>
<reference evidence="13" key="2">
    <citation type="submission" date="2020-03" db="EMBL/GenBank/DDBJ databases">
        <title>Complete Genome Sequence of Adlercreutzia sp. strain 8CFCBH1 Producing Equol, Isolated from Healthy Japanese Feces.</title>
        <authorList>
            <person name="Ogata Y."/>
            <person name="Sakamoto M."/>
            <person name="Ohkuma M."/>
            <person name="Hattori M."/>
            <person name="Suda W."/>
        </authorList>
    </citation>
    <scope>NUCLEOTIDE SEQUENCE [LARGE SCALE GENOMIC DNA]</scope>
    <source>
        <strain evidence="13">8CFCBH1</strain>
    </source>
</reference>
<keyword evidence="4" id="KW-0813">Transport</keyword>
<evidence type="ECO:0000256" key="5">
    <source>
        <dbReference type="ARBA" id="ARBA00022475"/>
    </source>
</evidence>
<keyword evidence="13" id="KW-1185">Reference proteome</keyword>